<gene>
    <name evidence="1" type="ORF">RM543_17940</name>
</gene>
<dbReference type="Proteomes" id="UP001265259">
    <property type="component" value="Unassembled WGS sequence"/>
</dbReference>
<dbReference type="RefSeq" id="WP_311694168.1">
    <property type="nucleotide sequence ID" value="NZ_JAVRHL010000006.1"/>
</dbReference>
<keyword evidence="2" id="KW-1185">Reference proteome</keyword>
<accession>A0ABU3DLH7</accession>
<name>A0ABU3DLH7_9RHOB</name>
<sequence>MIALNEVRADLTLAAAWCELVFPKSRGCPVFGNVYVDRSGRTIVWPRVEVPSVDLDDFLFAKIVADEALEVLGYLTRRVWEKPDSMCVACVQIGPRSNHDRIAALREFSVLR</sequence>
<comment type="caution">
    <text evidence="1">The sequence shown here is derived from an EMBL/GenBank/DDBJ whole genome shotgun (WGS) entry which is preliminary data.</text>
</comment>
<proteinExistence type="predicted"/>
<evidence type="ECO:0000313" key="1">
    <source>
        <dbReference type="EMBL" id="MDT0684557.1"/>
    </source>
</evidence>
<reference evidence="1 2" key="1">
    <citation type="submission" date="2023-09" db="EMBL/GenBank/DDBJ databases">
        <authorList>
            <person name="Rey-Velasco X."/>
        </authorList>
    </citation>
    <scope>NUCLEOTIDE SEQUENCE [LARGE SCALE GENOMIC DNA]</scope>
    <source>
        <strain evidence="1 2">F158</strain>
    </source>
</reference>
<protein>
    <submittedName>
        <fullName evidence="1">Uncharacterized protein</fullName>
    </submittedName>
</protein>
<evidence type="ECO:0000313" key="2">
    <source>
        <dbReference type="Proteomes" id="UP001265259"/>
    </source>
</evidence>
<organism evidence="1 2">
    <name type="scientific">Tropicimonas omnivorans</name>
    <dbReference type="NCBI Taxonomy" id="3075590"/>
    <lineage>
        <taxon>Bacteria</taxon>
        <taxon>Pseudomonadati</taxon>
        <taxon>Pseudomonadota</taxon>
        <taxon>Alphaproteobacteria</taxon>
        <taxon>Rhodobacterales</taxon>
        <taxon>Roseobacteraceae</taxon>
        <taxon>Tropicimonas</taxon>
    </lineage>
</organism>
<dbReference type="EMBL" id="JAVRHL010000006">
    <property type="protein sequence ID" value="MDT0684557.1"/>
    <property type="molecule type" value="Genomic_DNA"/>
</dbReference>